<sequence>MCTQILRYYIQIYYKDAYVKQNANSSAGEKRRCSTPDQ</sequence>
<protein>
    <submittedName>
        <fullName evidence="1">Uncharacterized protein</fullName>
    </submittedName>
</protein>
<dbReference type="EMBL" id="FPIB01000020">
    <property type="protein sequence ID" value="SFV90711.1"/>
    <property type="molecule type" value="Genomic_DNA"/>
</dbReference>
<evidence type="ECO:0000313" key="1">
    <source>
        <dbReference type="EMBL" id="SFV90711.1"/>
    </source>
</evidence>
<proteinExistence type="predicted"/>
<gene>
    <name evidence="1" type="ORF">MNB_SV-4-1427</name>
</gene>
<dbReference type="AlphaFoldDB" id="A0A1W1EA32"/>
<reference evidence="1" key="1">
    <citation type="submission" date="2016-10" db="EMBL/GenBank/DDBJ databases">
        <authorList>
            <person name="de Groot N.N."/>
        </authorList>
    </citation>
    <scope>NUCLEOTIDE SEQUENCE</scope>
</reference>
<accession>A0A1W1EA32</accession>
<organism evidence="1">
    <name type="scientific">hydrothermal vent metagenome</name>
    <dbReference type="NCBI Taxonomy" id="652676"/>
    <lineage>
        <taxon>unclassified sequences</taxon>
        <taxon>metagenomes</taxon>
        <taxon>ecological metagenomes</taxon>
    </lineage>
</organism>
<name>A0A1W1EA32_9ZZZZ</name>